<comment type="caution">
    <text evidence="1">The sequence shown here is derived from an EMBL/GenBank/DDBJ whole genome shotgun (WGS) entry which is preliminary data.</text>
</comment>
<keyword evidence="2" id="KW-1185">Reference proteome</keyword>
<protein>
    <submittedName>
        <fullName evidence="1">Uncharacterized protein</fullName>
    </submittedName>
</protein>
<dbReference type="AlphaFoldDB" id="A0A4R0QVE8"/>
<dbReference type="OrthoDB" id="3172126at2"/>
<dbReference type="EMBL" id="RXLP01000019">
    <property type="protein sequence ID" value="TCD54147.1"/>
    <property type="molecule type" value="Genomic_DNA"/>
</dbReference>
<evidence type="ECO:0000313" key="2">
    <source>
        <dbReference type="Proteomes" id="UP000291289"/>
    </source>
</evidence>
<gene>
    <name evidence="1" type="ORF">EJ419_03620</name>
</gene>
<name>A0A4R0QVE8_9BIFI</name>
<accession>A0A4R0QVE8</accession>
<dbReference type="Proteomes" id="UP000291289">
    <property type="component" value="Unassembled WGS sequence"/>
</dbReference>
<proteinExistence type="predicted"/>
<reference evidence="1 2" key="1">
    <citation type="submission" date="2018-12" db="EMBL/GenBank/DDBJ databases">
        <title>Alloscrdovia theropitheci sp. nov: a novel taxon from the feces of the bleeding-herat monkey (Theropithecus geleda).</title>
        <authorList>
            <person name="Modesto M."/>
        </authorList>
    </citation>
    <scope>NUCLEOTIDE SEQUENCE [LARGE SCALE GENOMIC DNA]</scope>
    <source>
        <strain evidence="1 2">GLDI4/2</strain>
    </source>
</reference>
<sequence>MVVTSPLQTIFDCMRTLPFEYALIVGDQIARKFNVSRQKILRFACKRRHCWKLSATLFKLGFIDAKSENGGESFCRGRIIRAGFVTPTLQKEIENPLFALHRHSSPTLQSTRIIRPDYVWTINHPKKSSSTTRTRQFQHIAAELDGKGKYFDRSVLASSHTDTAAVIMREKDRETALSLKNFKLVRFQFSEAYELQGDALIEKLRLAGVPIVNRWEARRRERLLARYTGHKTLLRLD</sequence>
<organism evidence="1 2">
    <name type="scientific">Alloscardovia theropitheci</name>
    <dbReference type="NCBI Taxonomy" id="2496842"/>
    <lineage>
        <taxon>Bacteria</taxon>
        <taxon>Bacillati</taxon>
        <taxon>Actinomycetota</taxon>
        <taxon>Actinomycetes</taxon>
        <taxon>Bifidobacteriales</taxon>
        <taxon>Bifidobacteriaceae</taxon>
        <taxon>Alloscardovia</taxon>
    </lineage>
</organism>
<evidence type="ECO:0000313" key="1">
    <source>
        <dbReference type="EMBL" id="TCD54147.1"/>
    </source>
</evidence>